<name>A0A3P4B4H0_9BURK</name>
<dbReference type="Proteomes" id="UP000277294">
    <property type="component" value="Unassembled WGS sequence"/>
</dbReference>
<dbReference type="PANTHER" id="PTHR18968:SF13">
    <property type="entry name" value="ACETOLACTATE SYNTHASE CATALYTIC SUBUNIT, MITOCHONDRIAL"/>
    <property type="match status" value="1"/>
</dbReference>
<dbReference type="InterPro" id="IPR000399">
    <property type="entry name" value="TPP-bd_CS"/>
</dbReference>
<dbReference type="AlphaFoldDB" id="A0A3P4B4H0"/>
<dbReference type="PROSITE" id="PS00187">
    <property type="entry name" value="TPP_ENZYMES"/>
    <property type="match status" value="1"/>
</dbReference>
<keyword evidence="8" id="KW-0808">Transferase</keyword>
<sequence length="559" mass="58821">MSEQARQQAAPGSPTVGDLVVAFLECLGVRTVFGIISIHNLPIADALARRDAIRFVPVRNEAGAVNMADAGARSTGRIGVLLTSTGAGCANACAGLLECLGAGTPLLHITGNVETRYLDRVTGYTHETPTQFRMLEGVSKAAFRVHTPETALGTLREAARVALSAPRGPVTVEIPIDVQKMPVCLPADFGLVPPSPIEPCDAAVERIAAMLRRARRPMLWLGGGAAEAGDASLALLRAGMGAASSVQGRGIVPDDHPQNLGSMASLGAAPDFLGSCDFMLVAGSRLRSAQTHSFRLPLPHPLVIVDADPRAENRNYPCDAFVCADAQRFLSALAGKLGKLDLDPAFHDDLRAARRSAESTLRAMLGPYEALLDALIEHAPADFNWVRDITISNSTWGNRLPPLRAPRRGVYSVSGAIGMGLAQGIGAAIAAPQRKTIALVGDGGLSLSLGEVATAVQERANLTIILMNDGGYGIMRNLQDAHFGGRRFAADLLMPDFGLFARSLGLPHRRVAHPQGFSDALREMLAIDGPSLLEADMAAIGPFAQAFGGPPTPYNQKSA</sequence>
<dbReference type="SUPFAM" id="SSF52518">
    <property type="entry name" value="Thiamin diphosphate-binding fold (THDP-binding)"/>
    <property type="match status" value="2"/>
</dbReference>
<dbReference type="GO" id="GO:0009097">
    <property type="term" value="P:isoleucine biosynthetic process"/>
    <property type="evidence" value="ECO:0007669"/>
    <property type="project" value="TreeGrafter"/>
</dbReference>
<dbReference type="Gene3D" id="3.40.50.970">
    <property type="match status" value="2"/>
</dbReference>
<dbReference type="InterPro" id="IPR029035">
    <property type="entry name" value="DHS-like_NAD/FAD-binding_dom"/>
</dbReference>
<evidence type="ECO:0000256" key="2">
    <source>
        <dbReference type="ARBA" id="ARBA00007812"/>
    </source>
</evidence>
<dbReference type="GO" id="GO:0003984">
    <property type="term" value="F:acetolactate synthase activity"/>
    <property type="evidence" value="ECO:0007669"/>
    <property type="project" value="UniProtKB-EC"/>
</dbReference>
<dbReference type="GO" id="GO:0005948">
    <property type="term" value="C:acetolactate synthase complex"/>
    <property type="evidence" value="ECO:0007669"/>
    <property type="project" value="TreeGrafter"/>
</dbReference>
<dbReference type="EC" id="2.2.1.6" evidence="8"/>
<evidence type="ECO:0000256" key="3">
    <source>
        <dbReference type="ARBA" id="ARBA00023052"/>
    </source>
</evidence>
<evidence type="ECO:0000259" key="5">
    <source>
        <dbReference type="Pfam" id="PF00205"/>
    </source>
</evidence>
<dbReference type="Gene3D" id="3.40.50.1220">
    <property type="entry name" value="TPP-binding domain"/>
    <property type="match status" value="1"/>
</dbReference>
<comment type="similarity">
    <text evidence="2 4">Belongs to the TPP enzyme family.</text>
</comment>
<dbReference type="GO" id="GO:0050660">
    <property type="term" value="F:flavin adenine dinucleotide binding"/>
    <property type="evidence" value="ECO:0007669"/>
    <property type="project" value="TreeGrafter"/>
</dbReference>
<feature type="domain" description="Thiamine pyrophosphate enzyme TPP-binding" evidence="6">
    <location>
        <begin position="393"/>
        <end position="534"/>
    </location>
</feature>
<evidence type="ECO:0000313" key="8">
    <source>
        <dbReference type="EMBL" id="VCU70952.1"/>
    </source>
</evidence>
<dbReference type="SUPFAM" id="SSF52467">
    <property type="entry name" value="DHS-like NAD/FAD-binding domain"/>
    <property type="match status" value="1"/>
</dbReference>
<dbReference type="OrthoDB" id="8664451at2"/>
<dbReference type="Pfam" id="PF00205">
    <property type="entry name" value="TPP_enzyme_M"/>
    <property type="match status" value="1"/>
</dbReference>
<reference evidence="8 9" key="1">
    <citation type="submission" date="2018-10" db="EMBL/GenBank/DDBJ databases">
        <authorList>
            <person name="Criscuolo A."/>
        </authorList>
    </citation>
    <scope>NUCLEOTIDE SEQUENCE [LARGE SCALE GENOMIC DNA]</scope>
    <source>
        <strain evidence="8">DnA1</strain>
    </source>
</reference>
<comment type="cofactor">
    <cofactor evidence="1">
        <name>thiamine diphosphate</name>
        <dbReference type="ChEBI" id="CHEBI:58937"/>
    </cofactor>
</comment>
<evidence type="ECO:0000256" key="1">
    <source>
        <dbReference type="ARBA" id="ARBA00001964"/>
    </source>
</evidence>
<dbReference type="PANTHER" id="PTHR18968">
    <property type="entry name" value="THIAMINE PYROPHOSPHATE ENZYMES"/>
    <property type="match status" value="1"/>
</dbReference>
<feature type="domain" description="Thiamine pyrophosphate enzyme N-terminal TPP-binding" evidence="7">
    <location>
        <begin position="15"/>
        <end position="130"/>
    </location>
</feature>
<dbReference type="Pfam" id="PF02776">
    <property type="entry name" value="TPP_enzyme_N"/>
    <property type="match status" value="1"/>
</dbReference>
<dbReference type="GO" id="GO:0009099">
    <property type="term" value="P:L-valine biosynthetic process"/>
    <property type="evidence" value="ECO:0007669"/>
    <property type="project" value="TreeGrafter"/>
</dbReference>
<evidence type="ECO:0000259" key="7">
    <source>
        <dbReference type="Pfam" id="PF02776"/>
    </source>
</evidence>
<dbReference type="Pfam" id="PF02775">
    <property type="entry name" value="TPP_enzyme_C"/>
    <property type="match status" value="1"/>
</dbReference>
<dbReference type="EMBL" id="UWPJ01000023">
    <property type="protein sequence ID" value="VCU70952.1"/>
    <property type="molecule type" value="Genomic_DNA"/>
</dbReference>
<dbReference type="InterPro" id="IPR011766">
    <property type="entry name" value="TPP_enzyme_TPP-bd"/>
</dbReference>
<feature type="domain" description="Thiamine pyrophosphate enzyme central" evidence="5">
    <location>
        <begin position="204"/>
        <end position="333"/>
    </location>
</feature>
<dbReference type="GO" id="GO:0030976">
    <property type="term" value="F:thiamine pyrophosphate binding"/>
    <property type="evidence" value="ECO:0007669"/>
    <property type="project" value="InterPro"/>
</dbReference>
<dbReference type="GO" id="GO:0000287">
    <property type="term" value="F:magnesium ion binding"/>
    <property type="evidence" value="ECO:0007669"/>
    <property type="project" value="InterPro"/>
</dbReference>
<evidence type="ECO:0000256" key="4">
    <source>
        <dbReference type="RuleBase" id="RU362132"/>
    </source>
</evidence>
<accession>A0A3P4B4H0</accession>
<evidence type="ECO:0000259" key="6">
    <source>
        <dbReference type="Pfam" id="PF02775"/>
    </source>
</evidence>
<organism evidence="8 9">
    <name type="scientific">Pigmentiphaga humi</name>
    <dbReference type="NCBI Taxonomy" id="2478468"/>
    <lineage>
        <taxon>Bacteria</taxon>
        <taxon>Pseudomonadati</taxon>
        <taxon>Pseudomonadota</taxon>
        <taxon>Betaproteobacteria</taxon>
        <taxon>Burkholderiales</taxon>
        <taxon>Alcaligenaceae</taxon>
        <taxon>Pigmentiphaga</taxon>
    </lineage>
</organism>
<dbReference type="InterPro" id="IPR012000">
    <property type="entry name" value="Thiamin_PyroP_enz_cen_dom"/>
</dbReference>
<dbReference type="InterPro" id="IPR029061">
    <property type="entry name" value="THDP-binding"/>
</dbReference>
<dbReference type="InterPro" id="IPR012001">
    <property type="entry name" value="Thiamin_PyroP_enz_TPP-bd_dom"/>
</dbReference>
<proteinExistence type="inferred from homology"/>
<gene>
    <name evidence="8" type="primary">ilvG_3</name>
    <name evidence="8" type="ORF">PIGHUM_03032</name>
</gene>
<dbReference type="RefSeq" id="WP_124080408.1">
    <property type="nucleotide sequence ID" value="NZ_UWPJ01000023.1"/>
</dbReference>
<keyword evidence="3 4" id="KW-0786">Thiamine pyrophosphate</keyword>
<dbReference type="CDD" id="cd00568">
    <property type="entry name" value="TPP_enzymes"/>
    <property type="match status" value="1"/>
</dbReference>
<evidence type="ECO:0000313" key="9">
    <source>
        <dbReference type="Proteomes" id="UP000277294"/>
    </source>
</evidence>
<dbReference type="NCBIfam" id="NF005470">
    <property type="entry name" value="PRK07064.1"/>
    <property type="match status" value="1"/>
</dbReference>
<dbReference type="CDD" id="cd07035">
    <property type="entry name" value="TPP_PYR_POX_like"/>
    <property type="match status" value="1"/>
</dbReference>
<dbReference type="InterPro" id="IPR045229">
    <property type="entry name" value="TPP_enz"/>
</dbReference>
<keyword evidence="9" id="KW-1185">Reference proteome</keyword>
<protein>
    <submittedName>
        <fullName evidence="8">Acetolactate synthase isozyme 2 large subunit</fullName>
        <ecNumber evidence="8">2.2.1.6</ecNumber>
    </submittedName>
</protein>